<dbReference type="InterPro" id="IPR000717">
    <property type="entry name" value="PCI_dom"/>
</dbReference>
<dbReference type="InterPro" id="IPR049549">
    <property type="entry name" value="RPN7_PSMD6_C"/>
</dbReference>
<keyword evidence="3" id="KW-0647">Proteasome</keyword>
<dbReference type="AlphaFoldDB" id="A0A7S3UB20"/>
<sequence length="382" mass="44261">MESKEDAREPLLVWAQTRFDVRRRGKEQEIEKLVEDLRQRRMVRMYVDVCEEFGRETKADVVEEMERKNQEELEGLQANVEDAEESLGESDVREGLLAIARFHKRVGDRERAKEAYEKTAEKTVATGQKMDLAFERLQLALFAEDWKEVQEELLRAKVLFEQGGDWERKNRLKVYEALYLMATRDFDGAAKLFLDSIATFTCTELFNYQTFVFYTTVVSAVALERPRLKKEVIDSPEVLSVIGDIPRLADFVNALHDCQYDTFMEAFIPVADMVRADRYLNPHLRYFMRKVRLVAYTQFLSSYKSVTLASMAAHFGVSVEFLDQEISNFVATGRLNCKIDKVAGVIETNRPDAKNGMYRDVIKQGDHLLNQIQKLSRISDIE</sequence>
<reference evidence="7" key="1">
    <citation type="submission" date="2021-01" db="EMBL/GenBank/DDBJ databases">
        <authorList>
            <person name="Corre E."/>
            <person name="Pelletier E."/>
            <person name="Niang G."/>
            <person name="Scheremetjew M."/>
            <person name="Finn R."/>
            <person name="Kale V."/>
            <person name="Holt S."/>
            <person name="Cochrane G."/>
            <person name="Meng A."/>
            <person name="Brown T."/>
            <person name="Cohen L."/>
        </authorList>
    </citation>
    <scope>NUCLEOTIDE SEQUENCE</scope>
    <source>
        <strain evidence="7">CCMP1897</strain>
    </source>
</reference>
<accession>A0A7S3UB20</accession>
<name>A0A7S3UB20_9CHLO</name>
<dbReference type="InterPro" id="IPR045135">
    <property type="entry name" value="Rpn7_N"/>
</dbReference>
<proteinExistence type="inferred from homology"/>
<evidence type="ECO:0000256" key="4">
    <source>
        <dbReference type="ARBA" id="ARBA00075096"/>
    </source>
</evidence>
<dbReference type="SUPFAM" id="SSF46785">
    <property type="entry name" value="Winged helix' DNA-binding domain"/>
    <property type="match status" value="1"/>
</dbReference>
<evidence type="ECO:0000313" key="7">
    <source>
        <dbReference type="EMBL" id="CAE0606282.1"/>
    </source>
</evidence>
<dbReference type="Pfam" id="PF10602">
    <property type="entry name" value="RPN7"/>
    <property type="match status" value="1"/>
</dbReference>
<dbReference type="Pfam" id="PF01399">
    <property type="entry name" value="PCI"/>
    <property type="match status" value="1"/>
</dbReference>
<dbReference type="FunFam" id="1.25.40.570:FF:000005">
    <property type="entry name" value="26S proteasome regulatory subunit N7"/>
    <property type="match status" value="1"/>
</dbReference>
<evidence type="ECO:0000259" key="6">
    <source>
        <dbReference type="PROSITE" id="PS50250"/>
    </source>
</evidence>
<dbReference type="InterPro" id="IPR036390">
    <property type="entry name" value="WH_DNA-bd_sf"/>
</dbReference>
<evidence type="ECO:0000256" key="3">
    <source>
        <dbReference type="ARBA" id="ARBA00022942"/>
    </source>
</evidence>
<protein>
    <recommendedName>
        <fullName evidence="4">26S proteasome regulatory subunit RPN7</fullName>
    </recommendedName>
</protein>
<evidence type="ECO:0000256" key="1">
    <source>
        <dbReference type="ARBA" id="ARBA00002187"/>
    </source>
</evidence>
<dbReference type="PANTHER" id="PTHR14145">
    <property type="entry name" value="26S PROTESOME SUBUNIT 6"/>
    <property type="match status" value="1"/>
</dbReference>
<dbReference type="SUPFAM" id="SSF48452">
    <property type="entry name" value="TPR-like"/>
    <property type="match status" value="1"/>
</dbReference>
<organism evidence="7">
    <name type="scientific">Picocystis salinarum</name>
    <dbReference type="NCBI Taxonomy" id="88271"/>
    <lineage>
        <taxon>Eukaryota</taxon>
        <taxon>Viridiplantae</taxon>
        <taxon>Chlorophyta</taxon>
        <taxon>Picocystophyceae</taxon>
        <taxon>Picocystales</taxon>
        <taxon>Picocystaceae</taxon>
        <taxon>Picocystis</taxon>
    </lineage>
</organism>
<dbReference type="PANTHER" id="PTHR14145:SF1">
    <property type="entry name" value="26S PROTEASOME NON-ATPASE REGULATORY SUBUNIT 6"/>
    <property type="match status" value="1"/>
</dbReference>
<dbReference type="Pfam" id="PF21154">
    <property type="entry name" value="RPN7_PSMD6_C"/>
    <property type="match status" value="1"/>
</dbReference>
<keyword evidence="5" id="KW-0175">Coiled coil</keyword>
<dbReference type="PROSITE" id="PS50250">
    <property type="entry name" value="PCI"/>
    <property type="match status" value="1"/>
</dbReference>
<feature type="coiled-coil region" evidence="5">
    <location>
        <begin position="59"/>
        <end position="93"/>
    </location>
</feature>
<dbReference type="EMBL" id="HBIS01000126">
    <property type="protein sequence ID" value="CAE0606282.1"/>
    <property type="molecule type" value="Transcribed_RNA"/>
</dbReference>
<feature type="domain" description="PCI" evidence="6">
    <location>
        <begin position="185"/>
        <end position="353"/>
    </location>
</feature>
<gene>
    <name evidence="7" type="ORF">PSAL00342_LOCUS98</name>
</gene>
<dbReference type="SMART" id="SM00088">
    <property type="entry name" value="PINT"/>
    <property type="match status" value="1"/>
</dbReference>
<dbReference type="InterPro" id="IPR011990">
    <property type="entry name" value="TPR-like_helical_dom_sf"/>
</dbReference>
<dbReference type="GO" id="GO:0043161">
    <property type="term" value="P:proteasome-mediated ubiquitin-dependent protein catabolic process"/>
    <property type="evidence" value="ECO:0007669"/>
    <property type="project" value="TreeGrafter"/>
</dbReference>
<dbReference type="Gene3D" id="1.25.40.570">
    <property type="match status" value="1"/>
</dbReference>
<comment type="similarity">
    <text evidence="2">Belongs to the proteasome subunit S10 family.</text>
</comment>
<dbReference type="InterPro" id="IPR019585">
    <property type="entry name" value="Rpn7/CSN1"/>
</dbReference>
<dbReference type="GO" id="GO:0000502">
    <property type="term" value="C:proteasome complex"/>
    <property type="evidence" value="ECO:0007669"/>
    <property type="project" value="UniProtKB-KW"/>
</dbReference>
<evidence type="ECO:0000256" key="5">
    <source>
        <dbReference type="SAM" id="Coils"/>
    </source>
</evidence>
<evidence type="ECO:0000256" key="2">
    <source>
        <dbReference type="ARBA" id="ARBA00005717"/>
    </source>
</evidence>
<comment type="function">
    <text evidence="1">Acts as a regulatory subunit of the 26S proteasome which is involved in the ATP-dependent degradation of ubiquitinated proteins.</text>
</comment>